<sequence>MAEDVKGIIDEHDLQNVTLIGHSMGAKIALTVALQCPESVGNVIAIDNIPIHLPLSDDFHQYIEALKRVEQAKVTTHAQADFIVREYEKSSIIRFFLLTNLVSSPESSYLRFRIPLDVLSTALGPLEDFPFAAEEGINFNKPVLFIRATQSHYIPHSALPQIRLFFPNASLVEMDCGHWVIQEKPEQFAQCKIDITHLRAYI</sequence>
<gene>
    <name evidence="4" type="ORF">BP5553_09746</name>
</gene>
<keyword evidence="5" id="KW-1185">Reference proteome</keyword>
<accession>A0A370TBX1</accession>
<dbReference type="GeneID" id="43602595"/>
<name>A0A370TBX1_9HELO</name>
<dbReference type="Proteomes" id="UP000254866">
    <property type="component" value="Unassembled WGS sequence"/>
</dbReference>
<dbReference type="InterPro" id="IPR029058">
    <property type="entry name" value="AB_hydrolase_fold"/>
</dbReference>
<dbReference type="EMBL" id="NPIC01000012">
    <property type="protein sequence ID" value="RDL31537.1"/>
    <property type="molecule type" value="Genomic_DNA"/>
</dbReference>
<dbReference type="GO" id="GO:0005739">
    <property type="term" value="C:mitochondrion"/>
    <property type="evidence" value="ECO:0007669"/>
    <property type="project" value="TreeGrafter"/>
</dbReference>
<dbReference type="SUPFAM" id="SSF53474">
    <property type="entry name" value="alpha/beta-Hydrolases"/>
    <property type="match status" value="1"/>
</dbReference>
<evidence type="ECO:0000256" key="2">
    <source>
        <dbReference type="ARBA" id="ARBA00022801"/>
    </source>
</evidence>
<dbReference type="Pfam" id="PF00561">
    <property type="entry name" value="Abhydrolase_1"/>
    <property type="match status" value="1"/>
</dbReference>
<dbReference type="OrthoDB" id="8119704at2759"/>
<dbReference type="PANTHER" id="PTHR46118">
    <property type="entry name" value="PROTEIN ABHD11"/>
    <property type="match status" value="1"/>
</dbReference>
<dbReference type="RefSeq" id="XP_031865668.1">
    <property type="nucleotide sequence ID" value="XM_032018369.1"/>
</dbReference>
<comment type="similarity">
    <text evidence="1">Belongs to the AB hydrolase superfamily.</text>
</comment>
<proteinExistence type="inferred from homology"/>
<reference evidence="4 5" key="1">
    <citation type="journal article" date="2018" name="IMA Fungus">
        <title>IMA Genome-F 9: Draft genome sequence of Annulohypoxylon stygium, Aspergillus mulundensis, Berkeleyomyces basicola (syn. Thielaviopsis basicola), Ceratocystis smalleyi, two Cercospora beticola strains, Coleophoma cylindrospora, Fusarium fracticaudum, Phialophora cf. hyalina, and Morchella septimelata.</title>
        <authorList>
            <person name="Wingfield B.D."/>
            <person name="Bills G.F."/>
            <person name="Dong Y."/>
            <person name="Huang W."/>
            <person name="Nel W.J."/>
            <person name="Swalarsk-Parry B.S."/>
            <person name="Vaghefi N."/>
            <person name="Wilken P.M."/>
            <person name="An Z."/>
            <person name="de Beer Z.W."/>
            <person name="De Vos L."/>
            <person name="Chen L."/>
            <person name="Duong T.A."/>
            <person name="Gao Y."/>
            <person name="Hammerbacher A."/>
            <person name="Kikkert J.R."/>
            <person name="Li Y."/>
            <person name="Li H."/>
            <person name="Li K."/>
            <person name="Li Q."/>
            <person name="Liu X."/>
            <person name="Ma X."/>
            <person name="Naidoo K."/>
            <person name="Pethybridge S.J."/>
            <person name="Sun J."/>
            <person name="Steenkamp E.T."/>
            <person name="van der Nest M.A."/>
            <person name="van Wyk S."/>
            <person name="Wingfield M.J."/>
            <person name="Xiong C."/>
            <person name="Yue Q."/>
            <person name="Zhang X."/>
        </authorList>
    </citation>
    <scope>NUCLEOTIDE SEQUENCE [LARGE SCALE GENOMIC DNA]</scope>
    <source>
        <strain evidence="4 5">BP 5553</strain>
    </source>
</reference>
<evidence type="ECO:0000313" key="4">
    <source>
        <dbReference type="EMBL" id="RDL31537.1"/>
    </source>
</evidence>
<evidence type="ECO:0000256" key="1">
    <source>
        <dbReference type="ARBA" id="ARBA00008645"/>
    </source>
</evidence>
<dbReference type="AlphaFoldDB" id="A0A370TBX1"/>
<organism evidence="4 5">
    <name type="scientific">Venustampulla echinocandica</name>
    <dbReference type="NCBI Taxonomy" id="2656787"/>
    <lineage>
        <taxon>Eukaryota</taxon>
        <taxon>Fungi</taxon>
        <taxon>Dikarya</taxon>
        <taxon>Ascomycota</taxon>
        <taxon>Pezizomycotina</taxon>
        <taxon>Leotiomycetes</taxon>
        <taxon>Helotiales</taxon>
        <taxon>Pleuroascaceae</taxon>
        <taxon>Venustampulla</taxon>
    </lineage>
</organism>
<dbReference type="GO" id="GO:0052689">
    <property type="term" value="F:carboxylic ester hydrolase activity"/>
    <property type="evidence" value="ECO:0007669"/>
    <property type="project" value="TreeGrafter"/>
</dbReference>
<evidence type="ECO:0000313" key="5">
    <source>
        <dbReference type="Proteomes" id="UP000254866"/>
    </source>
</evidence>
<comment type="caution">
    <text evidence="4">The sequence shown here is derived from an EMBL/GenBank/DDBJ whole genome shotgun (WGS) entry which is preliminary data.</text>
</comment>
<protein>
    <recommendedName>
        <fullName evidence="3">AB hydrolase-1 domain-containing protein</fullName>
    </recommendedName>
</protein>
<dbReference type="STRING" id="2656787.A0A370TBX1"/>
<keyword evidence="2" id="KW-0378">Hydrolase</keyword>
<dbReference type="PANTHER" id="PTHR46118:SF4">
    <property type="entry name" value="PROTEIN ABHD11"/>
    <property type="match status" value="1"/>
</dbReference>
<feature type="domain" description="AB hydrolase-1" evidence="3">
    <location>
        <begin position="1"/>
        <end position="185"/>
    </location>
</feature>
<dbReference type="Gene3D" id="3.40.50.1820">
    <property type="entry name" value="alpha/beta hydrolase"/>
    <property type="match status" value="1"/>
</dbReference>
<evidence type="ECO:0000259" key="3">
    <source>
        <dbReference type="Pfam" id="PF00561"/>
    </source>
</evidence>
<dbReference type="InterPro" id="IPR000073">
    <property type="entry name" value="AB_hydrolase_1"/>
</dbReference>